<name>A0A4Y2TLV6_ARAVE</name>
<feature type="domain" description="Mutator-like transposase" evidence="2">
    <location>
        <begin position="89"/>
        <end position="312"/>
    </location>
</feature>
<evidence type="ECO:0000313" key="3">
    <source>
        <dbReference type="EMBL" id="GBO01252.1"/>
    </source>
</evidence>
<sequence>MDLISKRYRKPKGRPCKRRSAQSANALQRWNKSVDKIDDSAVVETERKSDCIHQKNNVDVIKNKDFKKQVLDLSRDVVRGKYIDCDSSLENEEVIDVCVSYDGTWQKRGHTSLHGIGIVIDILTGLVIDFEVLSKYCQDCVNSECMLGKNTPDFRIWHDSHKNECQKNFNGSSNSMEMNAAAILSKRSVKEAKMRYMTLLSDGDGKTHQHLNEIQVYGKNVTILKEECINHVAKRVGTGLRNGVQDWKKNGVTMGGKTRGSLKDDTIKKLQNFYRKAITDNAPDVDKMKSSIFATLHHCMSTDKIPHHSKCPVEKIHGAFTKVSKVFQYLTH</sequence>
<evidence type="ECO:0000259" key="2">
    <source>
        <dbReference type="Pfam" id="PF20700"/>
    </source>
</evidence>
<proteinExistence type="predicted"/>
<dbReference type="Pfam" id="PF20700">
    <property type="entry name" value="Mutator"/>
    <property type="match status" value="1"/>
</dbReference>
<feature type="region of interest" description="Disordered" evidence="1">
    <location>
        <begin position="1"/>
        <end position="22"/>
    </location>
</feature>
<keyword evidence="4" id="KW-1185">Reference proteome</keyword>
<dbReference type="AlphaFoldDB" id="A0A4Y2TLV6"/>
<reference evidence="3 4" key="1">
    <citation type="journal article" date="2019" name="Sci. Rep.">
        <title>Orb-weaving spider Araneus ventricosus genome elucidates the spidroin gene catalogue.</title>
        <authorList>
            <person name="Kono N."/>
            <person name="Nakamura H."/>
            <person name="Ohtoshi R."/>
            <person name="Moran D.A.P."/>
            <person name="Shinohara A."/>
            <person name="Yoshida Y."/>
            <person name="Fujiwara M."/>
            <person name="Mori M."/>
            <person name="Tomita M."/>
            <person name="Arakawa K."/>
        </authorList>
    </citation>
    <scope>NUCLEOTIDE SEQUENCE [LARGE SCALE GENOMIC DNA]</scope>
</reference>
<dbReference type="EMBL" id="BGPR01029466">
    <property type="protein sequence ID" value="GBO01252.1"/>
    <property type="molecule type" value="Genomic_DNA"/>
</dbReference>
<protein>
    <recommendedName>
        <fullName evidence="2">Mutator-like transposase domain-containing protein</fullName>
    </recommendedName>
</protein>
<organism evidence="3 4">
    <name type="scientific">Araneus ventricosus</name>
    <name type="common">Orbweaver spider</name>
    <name type="synonym">Epeira ventricosa</name>
    <dbReference type="NCBI Taxonomy" id="182803"/>
    <lineage>
        <taxon>Eukaryota</taxon>
        <taxon>Metazoa</taxon>
        <taxon>Ecdysozoa</taxon>
        <taxon>Arthropoda</taxon>
        <taxon>Chelicerata</taxon>
        <taxon>Arachnida</taxon>
        <taxon>Araneae</taxon>
        <taxon>Araneomorphae</taxon>
        <taxon>Entelegynae</taxon>
        <taxon>Araneoidea</taxon>
        <taxon>Araneidae</taxon>
        <taxon>Araneus</taxon>
    </lineage>
</organism>
<feature type="compositionally biased region" description="Basic residues" evidence="1">
    <location>
        <begin position="1"/>
        <end position="20"/>
    </location>
</feature>
<accession>A0A4Y2TLV6</accession>
<evidence type="ECO:0000313" key="4">
    <source>
        <dbReference type="Proteomes" id="UP000499080"/>
    </source>
</evidence>
<evidence type="ECO:0000256" key="1">
    <source>
        <dbReference type="SAM" id="MobiDB-lite"/>
    </source>
</evidence>
<dbReference type="OrthoDB" id="6429571at2759"/>
<gene>
    <name evidence="3" type="ORF">AVEN_229909_1</name>
</gene>
<dbReference type="InterPro" id="IPR049012">
    <property type="entry name" value="Mutator_transp_dom"/>
</dbReference>
<dbReference type="Proteomes" id="UP000499080">
    <property type="component" value="Unassembled WGS sequence"/>
</dbReference>
<comment type="caution">
    <text evidence="3">The sequence shown here is derived from an EMBL/GenBank/DDBJ whole genome shotgun (WGS) entry which is preliminary data.</text>
</comment>